<feature type="region of interest" description="Disordered" evidence="1">
    <location>
        <begin position="811"/>
        <end position="899"/>
    </location>
</feature>
<dbReference type="Proteomes" id="UP000178129">
    <property type="component" value="Unassembled WGS sequence"/>
</dbReference>
<name>A0A1E1KUY7_9HELO</name>
<feature type="compositionally biased region" description="Polar residues" evidence="1">
    <location>
        <begin position="431"/>
        <end position="441"/>
    </location>
</feature>
<feature type="region of interest" description="Disordered" evidence="1">
    <location>
        <begin position="117"/>
        <end position="156"/>
    </location>
</feature>
<keyword evidence="3" id="KW-1185">Reference proteome</keyword>
<dbReference type="EMBL" id="FJUW01000023">
    <property type="protein sequence ID" value="CZT01942.1"/>
    <property type="molecule type" value="Genomic_DNA"/>
</dbReference>
<evidence type="ECO:0000313" key="2">
    <source>
        <dbReference type="EMBL" id="CZT01942.1"/>
    </source>
</evidence>
<feature type="compositionally biased region" description="Polar residues" evidence="1">
    <location>
        <begin position="778"/>
        <end position="788"/>
    </location>
</feature>
<reference evidence="3" key="1">
    <citation type="submission" date="2016-03" db="EMBL/GenBank/DDBJ databases">
        <authorList>
            <person name="Ploux O."/>
        </authorList>
    </citation>
    <scope>NUCLEOTIDE SEQUENCE [LARGE SCALE GENOMIC DNA]</scope>
    <source>
        <strain evidence="3">UK7</strain>
    </source>
</reference>
<feature type="region of interest" description="Disordered" evidence="1">
    <location>
        <begin position="927"/>
        <end position="949"/>
    </location>
</feature>
<dbReference type="STRING" id="914237.A0A1E1KUY7"/>
<feature type="region of interest" description="Disordered" evidence="1">
    <location>
        <begin position="763"/>
        <end position="796"/>
    </location>
</feature>
<evidence type="ECO:0000256" key="1">
    <source>
        <dbReference type="SAM" id="MobiDB-lite"/>
    </source>
</evidence>
<proteinExistence type="predicted"/>
<dbReference type="InParanoid" id="A0A1E1KUY7"/>
<feature type="compositionally biased region" description="Low complexity" evidence="1">
    <location>
        <begin position="857"/>
        <end position="870"/>
    </location>
</feature>
<feature type="compositionally biased region" description="Polar residues" evidence="1">
    <location>
        <begin position="464"/>
        <end position="485"/>
    </location>
</feature>
<evidence type="ECO:0000313" key="3">
    <source>
        <dbReference type="Proteomes" id="UP000178129"/>
    </source>
</evidence>
<accession>A0A1E1KUY7</accession>
<feature type="region of interest" description="Disordered" evidence="1">
    <location>
        <begin position="431"/>
        <end position="493"/>
    </location>
</feature>
<comment type="caution">
    <text evidence="2">The sequence shown here is derived from an EMBL/GenBank/DDBJ whole genome shotgun (WGS) entry which is preliminary data.</text>
</comment>
<feature type="compositionally biased region" description="Polar residues" evidence="1">
    <location>
        <begin position="930"/>
        <end position="942"/>
    </location>
</feature>
<feature type="region of interest" description="Disordered" evidence="1">
    <location>
        <begin position="510"/>
        <end position="552"/>
    </location>
</feature>
<sequence length="1341" mass="148373">MPHPKRSTLQPRMPELYSTLGYSKILSPERHKLLYADIHAFFTAYERNVSAFGSRDLLSDEIKLCASEFLVEESRGELYWGKSPPAGNYNGPTWPAEEPLISETVAHILRRKAKSTSVGRSIARSRARRADMASDTESPAKSCKKRQRDEGSTDTSSKLCYEFGEDSESQFYLQYIRSLSPKVGAGKVTGFNKSWLKTTNIIWPDLADGKLQTFMHNRKYYVFHHGPGSELVNILKKGSDIEILENGLLYDEFKKRIRDRIKFLAHRLATDVPYPVLELKNSGNVQMTRRFALMWGRKEEWWNSIDLFPPQDLAVASSKKQYLSKQRKTSGSKEKSPVAFPNLSTSKIAIPQKSRLVSLAGLALLTATHGSEDEWSLTLADQQDEMVTLDASAVMSTRNRNRSRNASTEDSIVVDSLRRLTKEASRTFQSRSSIESLSRYAQVQDRDGTNGQGAASSAIRPPTFVSSKNHANAHNSTRPESSNDLEMQIPSFGHNSGQFMVIDEKGNARFSKTEPVPDTTRCAPMETTQQQPVQPRSRSNRQAALDGRTRAPDPQLLSINERISHPLSESYPPRSILPPRPSWGTVADLGHNKTYPFVNTKSIEVSTPVHKEVTQSIDDTNGSIRPLPLLSLSPTILASSSHLSPARSLGSLSPLTSPGSQSNVFGPFLSHYGRRGNKPGPQASSKQVSFAQSHVSILSPKQRILAEKRASVLEEAAEWHEIMSHEIRISPQVLERRRSQEESTLPLSFSLPRSIDTESAPLEDFTSFSDDGSDQRQSEQTATTTPNSGCFAPSNEHSETIAPLFRVADEQTNIPPPQSSPSGRRPDDHACSPPAQIYSRDSQPSQSCPDSATVLLSPSKSRSSVPGSESHLPFSPEQEAPASLLSSHLSRQQTEPATTTTVLHATAYSFSEETVSSHETTISLERYNTPAASRSATNNLEPRTSPVDPQAMVPSPRPFTSGDPQSFPVGKNMSQPVKASVYNLKSVRPTPFKHHLDQGVLDLFSPNCSSSHMETDTAETNPGRLMTDTNKVLNSKQGSLEGNVIEPAMIEHEGAAVRRSAFSTRTLHPEQNRQHVYVEADISQPAQPSTFAPLYIMRSSPLSQITTETMKSPDPIANRLGTEVDIARAASAILATEIEETREKITSDENAGLTTSKELHGVPSGMSMSTLTNVPPQRHGHYTHVPKSSPFSARPSKEELTGFQNLPNQTRTIAQLGPSKKQDFTLVKTINSHSRTKTLELLFESASGEMNLDTGYSFDVILNNTLSGFFSFYAIASGAPIDSFGRLRFTPLWPNCLTTRATKQMNDQAWRKLQKVIQASFKQAQRAEPEEMDFQIMVQME</sequence>
<feature type="compositionally biased region" description="Polar residues" evidence="1">
    <location>
        <begin position="884"/>
        <end position="899"/>
    </location>
</feature>
<organism evidence="2 3">
    <name type="scientific">Rhynchosporium graminicola</name>
    <dbReference type="NCBI Taxonomy" id="2792576"/>
    <lineage>
        <taxon>Eukaryota</taxon>
        <taxon>Fungi</taxon>
        <taxon>Dikarya</taxon>
        <taxon>Ascomycota</taxon>
        <taxon>Pezizomycotina</taxon>
        <taxon>Leotiomycetes</taxon>
        <taxon>Helotiales</taxon>
        <taxon>Ploettnerulaceae</taxon>
        <taxon>Rhynchosporium</taxon>
    </lineage>
</organism>
<feature type="compositionally biased region" description="Polar residues" evidence="1">
    <location>
        <begin position="839"/>
        <end position="856"/>
    </location>
</feature>
<gene>
    <name evidence="2" type="ORF">RCO7_05429</name>
</gene>
<protein>
    <submittedName>
        <fullName evidence="2">Uncharacterized protein</fullName>
    </submittedName>
</protein>
<feature type="region of interest" description="Disordered" evidence="1">
    <location>
        <begin position="666"/>
        <end position="687"/>
    </location>
</feature>
<feature type="compositionally biased region" description="Polar residues" evidence="1">
    <location>
        <begin position="526"/>
        <end position="542"/>
    </location>
</feature>